<sequence length="227" mass="25052">MQRRTVEQVMTTPVIAVVEETPFREIAEALAEHSIKAVPVIDRDRRVVGIVSDADLLHKEEFKEPGGVQRRLFEGRRRRSARAKAAAGDAAGLMSTPVVTLTDDMPVAKAARTLAEHGYKQAPVIDRAGRLTGIVTRSDLLRLFLRSDEDIRDEIIREVLIRGLWQDPARIRVRVHEGVVGLSGRLETRSLVAVCVRLTAATEGVVDVVDELTFVHDDTAIPASPEV</sequence>
<gene>
    <name evidence="5" type="ORF">ACFPZN_21930</name>
</gene>
<evidence type="ECO:0000259" key="3">
    <source>
        <dbReference type="PROSITE" id="PS50914"/>
    </source>
</evidence>
<evidence type="ECO:0000313" key="5">
    <source>
        <dbReference type="EMBL" id="MFC5748296.1"/>
    </source>
</evidence>
<evidence type="ECO:0000259" key="4">
    <source>
        <dbReference type="PROSITE" id="PS51371"/>
    </source>
</evidence>
<dbReference type="SMART" id="SM00116">
    <property type="entry name" value="CBS"/>
    <property type="match status" value="2"/>
</dbReference>
<dbReference type="EMBL" id="JBHSON010000030">
    <property type="protein sequence ID" value="MFC5748296.1"/>
    <property type="molecule type" value="Genomic_DNA"/>
</dbReference>
<organism evidence="5 6">
    <name type="scientific">Actinomadura rugatobispora</name>
    <dbReference type="NCBI Taxonomy" id="1994"/>
    <lineage>
        <taxon>Bacteria</taxon>
        <taxon>Bacillati</taxon>
        <taxon>Actinomycetota</taxon>
        <taxon>Actinomycetes</taxon>
        <taxon>Streptosporangiales</taxon>
        <taxon>Thermomonosporaceae</taxon>
        <taxon>Actinomadura</taxon>
    </lineage>
</organism>
<dbReference type="Gene3D" id="3.10.580.10">
    <property type="entry name" value="CBS-domain"/>
    <property type="match status" value="1"/>
</dbReference>
<name>A0ABW1A1F6_9ACTN</name>
<feature type="domain" description="CBS" evidence="4">
    <location>
        <begin position="94"/>
        <end position="151"/>
    </location>
</feature>
<dbReference type="InterPro" id="IPR046342">
    <property type="entry name" value="CBS_dom_sf"/>
</dbReference>
<dbReference type="SUPFAM" id="SSF54631">
    <property type="entry name" value="CBS-domain pair"/>
    <property type="match status" value="1"/>
</dbReference>
<evidence type="ECO:0000256" key="1">
    <source>
        <dbReference type="ARBA" id="ARBA00023122"/>
    </source>
</evidence>
<reference evidence="6" key="1">
    <citation type="journal article" date="2019" name="Int. J. Syst. Evol. Microbiol.">
        <title>The Global Catalogue of Microorganisms (GCM) 10K type strain sequencing project: providing services to taxonomists for standard genome sequencing and annotation.</title>
        <authorList>
            <consortium name="The Broad Institute Genomics Platform"/>
            <consortium name="The Broad Institute Genome Sequencing Center for Infectious Disease"/>
            <person name="Wu L."/>
            <person name="Ma J."/>
        </authorList>
    </citation>
    <scope>NUCLEOTIDE SEQUENCE [LARGE SCALE GENOMIC DNA]</scope>
    <source>
        <strain evidence="6">KCTC 42087</strain>
    </source>
</reference>
<keyword evidence="6" id="KW-1185">Reference proteome</keyword>
<dbReference type="Proteomes" id="UP001596074">
    <property type="component" value="Unassembled WGS sequence"/>
</dbReference>
<comment type="caution">
    <text evidence="5">The sequence shown here is derived from an EMBL/GenBank/DDBJ whole genome shotgun (WGS) entry which is preliminary data.</text>
</comment>
<accession>A0ABW1A1F6</accession>
<feature type="domain" description="CBS" evidence="4">
    <location>
        <begin position="10"/>
        <end position="68"/>
    </location>
</feature>
<evidence type="ECO:0000313" key="6">
    <source>
        <dbReference type="Proteomes" id="UP001596074"/>
    </source>
</evidence>
<dbReference type="InterPro" id="IPR007055">
    <property type="entry name" value="BON_dom"/>
</dbReference>
<dbReference type="Pfam" id="PF04972">
    <property type="entry name" value="BON"/>
    <property type="match status" value="1"/>
</dbReference>
<proteinExistence type="predicted"/>
<dbReference type="PROSITE" id="PS50914">
    <property type="entry name" value="BON"/>
    <property type="match status" value="1"/>
</dbReference>
<dbReference type="InterPro" id="IPR000644">
    <property type="entry name" value="CBS_dom"/>
</dbReference>
<feature type="domain" description="BON" evidence="3">
    <location>
        <begin position="147"/>
        <end position="216"/>
    </location>
</feature>
<dbReference type="PANTHER" id="PTHR43080">
    <property type="entry name" value="CBS DOMAIN-CONTAINING PROTEIN CBSX3, MITOCHONDRIAL"/>
    <property type="match status" value="1"/>
</dbReference>
<dbReference type="PROSITE" id="PS51371">
    <property type="entry name" value="CBS"/>
    <property type="match status" value="2"/>
</dbReference>
<dbReference type="InterPro" id="IPR051257">
    <property type="entry name" value="Diverse_CBS-Domain"/>
</dbReference>
<protein>
    <submittedName>
        <fullName evidence="5">CBS domain-containing protein</fullName>
    </submittedName>
</protein>
<dbReference type="PANTHER" id="PTHR43080:SF29">
    <property type="entry name" value="OS02G0818000 PROTEIN"/>
    <property type="match status" value="1"/>
</dbReference>
<dbReference type="Pfam" id="PF00571">
    <property type="entry name" value="CBS"/>
    <property type="match status" value="2"/>
</dbReference>
<dbReference type="RefSeq" id="WP_378283950.1">
    <property type="nucleotide sequence ID" value="NZ_JBHSON010000030.1"/>
</dbReference>
<dbReference type="PIRSF" id="PIRSF036990">
    <property type="entry name" value="UCP036990_CBS_BON"/>
    <property type="match status" value="1"/>
</dbReference>
<keyword evidence="1 2" id="KW-0129">CBS domain</keyword>
<evidence type="ECO:0000256" key="2">
    <source>
        <dbReference type="PROSITE-ProRule" id="PRU00703"/>
    </source>
</evidence>
<dbReference type="InterPro" id="IPR017080">
    <property type="entry name" value="UCP036990_CBS_BON"/>
</dbReference>
<dbReference type="CDD" id="cd04586">
    <property type="entry name" value="CBS_pair_BON_assoc"/>
    <property type="match status" value="1"/>
</dbReference>